<evidence type="ECO:0000313" key="7">
    <source>
        <dbReference type="EMBL" id="NDV31710.1"/>
    </source>
</evidence>
<dbReference type="GO" id="GO:0003713">
    <property type="term" value="F:transcription coactivator activity"/>
    <property type="evidence" value="ECO:0007669"/>
    <property type="project" value="TreeGrafter"/>
</dbReference>
<feature type="compositionally biased region" description="Polar residues" evidence="6">
    <location>
        <begin position="48"/>
        <end position="58"/>
    </location>
</feature>
<keyword evidence="5" id="KW-0539">Nucleus</keyword>
<feature type="compositionally biased region" description="Basic residues" evidence="6">
    <location>
        <begin position="63"/>
        <end position="72"/>
    </location>
</feature>
<dbReference type="Pfam" id="PF10198">
    <property type="entry name" value="Ada3"/>
    <property type="match status" value="1"/>
</dbReference>
<feature type="compositionally biased region" description="Basic residues" evidence="6">
    <location>
        <begin position="86"/>
        <end position="95"/>
    </location>
</feature>
<comment type="similarity">
    <text evidence="2">Belongs to the NGG1 family.</text>
</comment>
<keyword evidence="4" id="KW-0804">Transcription</keyword>
<evidence type="ECO:0000256" key="1">
    <source>
        <dbReference type="ARBA" id="ARBA00004123"/>
    </source>
</evidence>
<dbReference type="InterPro" id="IPR019340">
    <property type="entry name" value="Histone_AcTrfase_su3"/>
</dbReference>
<evidence type="ECO:0000256" key="3">
    <source>
        <dbReference type="ARBA" id="ARBA00023015"/>
    </source>
</evidence>
<accession>A0A6B2L432</accession>
<feature type="compositionally biased region" description="Basic and acidic residues" evidence="6">
    <location>
        <begin position="33"/>
        <end position="44"/>
    </location>
</feature>
<feature type="compositionally biased region" description="Basic and acidic residues" evidence="6">
    <location>
        <begin position="427"/>
        <end position="441"/>
    </location>
</feature>
<dbReference type="GO" id="GO:0006357">
    <property type="term" value="P:regulation of transcription by RNA polymerase II"/>
    <property type="evidence" value="ECO:0007669"/>
    <property type="project" value="TreeGrafter"/>
</dbReference>
<feature type="compositionally biased region" description="Basic and acidic residues" evidence="6">
    <location>
        <begin position="1"/>
        <end position="11"/>
    </location>
</feature>
<protein>
    <submittedName>
        <fullName evidence="7">Uncharacterized protein</fullName>
    </submittedName>
</protein>
<dbReference type="PANTHER" id="PTHR13556">
    <property type="entry name" value="TRANSCRIPTIONAL ADAPTER 3-RELATED"/>
    <property type="match status" value="1"/>
</dbReference>
<dbReference type="GO" id="GO:0000124">
    <property type="term" value="C:SAGA complex"/>
    <property type="evidence" value="ECO:0007669"/>
    <property type="project" value="TreeGrafter"/>
</dbReference>
<name>A0A6B2L432_9EUKA</name>
<evidence type="ECO:0000256" key="2">
    <source>
        <dbReference type="ARBA" id="ARBA00005330"/>
    </source>
</evidence>
<feature type="compositionally biased region" description="Basic residues" evidence="6">
    <location>
        <begin position="113"/>
        <end position="127"/>
    </location>
</feature>
<feature type="region of interest" description="Disordered" evidence="6">
    <location>
        <begin position="219"/>
        <end position="249"/>
    </location>
</feature>
<comment type="subcellular location">
    <subcellularLocation>
        <location evidence="1">Nucleus</location>
    </subcellularLocation>
</comment>
<proteinExistence type="inferred from homology"/>
<dbReference type="GO" id="GO:0005634">
    <property type="term" value="C:nucleus"/>
    <property type="evidence" value="ECO:0007669"/>
    <property type="project" value="UniProtKB-SubCell"/>
</dbReference>
<evidence type="ECO:0000256" key="6">
    <source>
        <dbReference type="SAM" id="MobiDB-lite"/>
    </source>
</evidence>
<organism evidence="7">
    <name type="scientific">Arcella intermedia</name>
    <dbReference type="NCBI Taxonomy" id="1963864"/>
    <lineage>
        <taxon>Eukaryota</taxon>
        <taxon>Amoebozoa</taxon>
        <taxon>Tubulinea</taxon>
        <taxon>Elardia</taxon>
        <taxon>Arcellinida</taxon>
        <taxon>Sphaerothecina</taxon>
        <taxon>Arcellidae</taxon>
        <taxon>Arcella</taxon>
    </lineage>
</organism>
<evidence type="ECO:0000256" key="4">
    <source>
        <dbReference type="ARBA" id="ARBA00023163"/>
    </source>
</evidence>
<feature type="compositionally biased region" description="Polar residues" evidence="6">
    <location>
        <begin position="128"/>
        <end position="145"/>
    </location>
</feature>
<dbReference type="AlphaFoldDB" id="A0A6B2L432"/>
<feature type="compositionally biased region" description="Acidic residues" evidence="6">
    <location>
        <begin position="146"/>
        <end position="155"/>
    </location>
</feature>
<keyword evidence="3" id="KW-0805">Transcription regulation</keyword>
<dbReference type="PANTHER" id="PTHR13556:SF2">
    <property type="entry name" value="TRANSCRIPTIONAL ADAPTER 3"/>
    <property type="match status" value="1"/>
</dbReference>
<feature type="region of interest" description="Disordered" evidence="6">
    <location>
        <begin position="399"/>
        <end position="441"/>
    </location>
</feature>
<evidence type="ECO:0000256" key="5">
    <source>
        <dbReference type="ARBA" id="ARBA00023242"/>
    </source>
</evidence>
<feature type="compositionally biased region" description="Basic and acidic residues" evidence="6">
    <location>
        <begin position="223"/>
        <end position="234"/>
    </location>
</feature>
<sequence length="441" mass="49911">MRKKSVPEKNKIQKSKAQSKEDEGELANDGNYEEGHTGDVKSEENDISESYTSIVDNANETKKRTRSSKMRRDKTEEKAGEASKLTKGKYTRKRQSTIQDEDSETKDEEPTSRRQKSRSTSTRKKRNGMSSSAAREGTTNAWSNTEEIDVEDTEEGLLHPGDSQKFWNTVKEYFDPLAPIDLEFCKIDKDSPGLSESSKFLVIPSLGVHYRELWYLQDQESQNQDRDDPKHTDSESNYPGEESTPFKRANNKLGDVTTRLLSALLQDQPVSASSLVSNCLNTAPQGPLEAVSLMVAIDSVFDNGIPHCSNELQAIEESIKKELQALGLFDPSCVVNTSENDELCQELKKLQAELRQQVIINKERRAKYYPLVANKIEEQNKEVPIAKLIEEQNELINELNPRKRKRAQSQHISSKDAPGKKSKKNNPKHDSQGNNTEDEKY</sequence>
<dbReference type="EMBL" id="GIBP01002741">
    <property type="protein sequence ID" value="NDV31710.1"/>
    <property type="molecule type" value="Transcribed_RNA"/>
</dbReference>
<reference evidence="7" key="1">
    <citation type="journal article" date="2020" name="J. Eukaryot. Microbiol.">
        <title>De novo Sequencing, Assembly and Annotation of the Transcriptome for the Free-Living Testate Amoeba Arcella intermedia.</title>
        <authorList>
            <person name="Ribeiro G.M."/>
            <person name="Porfirio-Sousa A.L."/>
            <person name="Maurer-Alcala X.X."/>
            <person name="Katz L.A."/>
            <person name="Lahr D.J.G."/>
        </authorList>
    </citation>
    <scope>NUCLEOTIDE SEQUENCE</scope>
</reference>
<feature type="region of interest" description="Disordered" evidence="6">
    <location>
        <begin position="1"/>
        <end position="162"/>
    </location>
</feature>